<evidence type="ECO:0000313" key="2">
    <source>
        <dbReference type="EMBL" id="SDK84634.1"/>
    </source>
</evidence>
<dbReference type="AlphaFoldDB" id="A0A1G9F8A4"/>
<proteinExistence type="predicted"/>
<gene>
    <name evidence="2" type="ORF">SAMN05216298_1640</name>
</gene>
<dbReference type="InterPro" id="IPR016040">
    <property type="entry name" value="NAD(P)-bd_dom"/>
</dbReference>
<dbReference type="SUPFAM" id="SSF51735">
    <property type="entry name" value="NAD(P)-binding Rossmann-fold domains"/>
    <property type="match status" value="1"/>
</dbReference>
<protein>
    <submittedName>
        <fullName evidence="2">Putative NADH-flavin reductase</fullName>
    </submittedName>
</protein>
<dbReference type="InterPro" id="IPR036291">
    <property type="entry name" value="NAD(P)-bd_dom_sf"/>
</dbReference>
<name>A0A1G9F8A4_9ACTN</name>
<dbReference type="OrthoDB" id="3763081at2"/>
<dbReference type="Gene3D" id="3.40.50.720">
    <property type="entry name" value="NAD(P)-binding Rossmann-like Domain"/>
    <property type="match status" value="1"/>
</dbReference>
<sequence>MRLALAAATGATGRLVLSQARDAGHEVTALVRSPQKLPPGVPFARTDFAAPDPDALAKALDGAHAVVSALGATGRHDAGVAATGTAALLDAMRATGVRRLVVLSAAPIGTVPTAARPDKPRTDPGDGPLLRLVTPIVKRALAAHYADLARMEDLVVDSRLDWTVVRPPRLTDVPAKGAWRTAEGAQPRNGWTLGRADLAAAMLAAAADADAAGKVLGVAY</sequence>
<dbReference type="Proteomes" id="UP000198662">
    <property type="component" value="Unassembled WGS sequence"/>
</dbReference>
<dbReference type="EMBL" id="FNGF01000002">
    <property type="protein sequence ID" value="SDK84634.1"/>
    <property type="molecule type" value="Genomic_DNA"/>
</dbReference>
<dbReference type="RefSeq" id="WP_091045868.1">
    <property type="nucleotide sequence ID" value="NZ_FNGF01000002.1"/>
</dbReference>
<dbReference type="PANTHER" id="PTHR43355">
    <property type="entry name" value="FLAVIN REDUCTASE (NADPH)"/>
    <property type="match status" value="1"/>
</dbReference>
<dbReference type="STRING" id="380244.SAMN05216298_1640"/>
<organism evidence="2 3">
    <name type="scientific">Glycomyces sambucus</name>
    <dbReference type="NCBI Taxonomy" id="380244"/>
    <lineage>
        <taxon>Bacteria</taxon>
        <taxon>Bacillati</taxon>
        <taxon>Actinomycetota</taxon>
        <taxon>Actinomycetes</taxon>
        <taxon>Glycomycetales</taxon>
        <taxon>Glycomycetaceae</taxon>
        <taxon>Glycomyces</taxon>
    </lineage>
</organism>
<accession>A0A1G9F8A4</accession>
<dbReference type="GO" id="GO:0004074">
    <property type="term" value="F:biliverdin reductase [NAD(P)H] activity"/>
    <property type="evidence" value="ECO:0007669"/>
    <property type="project" value="TreeGrafter"/>
</dbReference>
<dbReference type="Pfam" id="PF13460">
    <property type="entry name" value="NAD_binding_10"/>
    <property type="match status" value="1"/>
</dbReference>
<dbReference type="GO" id="GO:0042602">
    <property type="term" value="F:riboflavin reductase (NADPH) activity"/>
    <property type="evidence" value="ECO:0007669"/>
    <property type="project" value="TreeGrafter"/>
</dbReference>
<keyword evidence="3" id="KW-1185">Reference proteome</keyword>
<reference evidence="3" key="1">
    <citation type="submission" date="2016-10" db="EMBL/GenBank/DDBJ databases">
        <authorList>
            <person name="Varghese N."/>
            <person name="Submissions S."/>
        </authorList>
    </citation>
    <scope>NUCLEOTIDE SEQUENCE [LARGE SCALE GENOMIC DNA]</scope>
    <source>
        <strain evidence="3">CGMCC 4.3147</strain>
    </source>
</reference>
<evidence type="ECO:0000259" key="1">
    <source>
        <dbReference type="Pfam" id="PF13460"/>
    </source>
</evidence>
<dbReference type="InterPro" id="IPR051606">
    <property type="entry name" value="Polyketide_Oxido-like"/>
</dbReference>
<evidence type="ECO:0000313" key="3">
    <source>
        <dbReference type="Proteomes" id="UP000198662"/>
    </source>
</evidence>
<feature type="domain" description="NAD(P)-binding" evidence="1">
    <location>
        <begin position="8"/>
        <end position="208"/>
    </location>
</feature>
<dbReference type="PANTHER" id="PTHR43355:SF2">
    <property type="entry name" value="FLAVIN REDUCTASE (NADPH)"/>
    <property type="match status" value="1"/>
</dbReference>